<evidence type="ECO:0000313" key="4">
    <source>
        <dbReference type="Proteomes" id="UP001642409"/>
    </source>
</evidence>
<evidence type="ECO:0000313" key="3">
    <source>
        <dbReference type="EMBL" id="CAL6062950.1"/>
    </source>
</evidence>
<evidence type="ECO:0000313" key="2">
    <source>
        <dbReference type="EMBL" id="CAI9916201.1"/>
    </source>
</evidence>
<organism evidence="2">
    <name type="scientific">Hexamita inflata</name>
    <dbReference type="NCBI Taxonomy" id="28002"/>
    <lineage>
        <taxon>Eukaryota</taxon>
        <taxon>Metamonada</taxon>
        <taxon>Diplomonadida</taxon>
        <taxon>Hexamitidae</taxon>
        <taxon>Hexamitinae</taxon>
        <taxon>Hexamita</taxon>
    </lineage>
</organism>
<reference evidence="3 4" key="2">
    <citation type="submission" date="2024-07" db="EMBL/GenBank/DDBJ databases">
        <authorList>
            <person name="Akdeniz Z."/>
        </authorList>
    </citation>
    <scope>NUCLEOTIDE SEQUENCE [LARGE SCALE GENOMIC DNA]</scope>
</reference>
<keyword evidence="1" id="KW-0812">Transmembrane</keyword>
<comment type="caution">
    <text evidence="2">The sequence shown here is derived from an EMBL/GenBank/DDBJ whole genome shotgun (WGS) entry which is preliminary data.</text>
</comment>
<feature type="transmembrane region" description="Helical" evidence="1">
    <location>
        <begin position="28"/>
        <end position="50"/>
    </location>
</feature>
<keyword evidence="1" id="KW-0472">Membrane</keyword>
<keyword evidence="1" id="KW-1133">Transmembrane helix</keyword>
<keyword evidence="4" id="KW-1185">Reference proteome</keyword>
<name>A0AA86NBM4_9EUKA</name>
<reference evidence="2" key="1">
    <citation type="submission" date="2023-06" db="EMBL/GenBank/DDBJ databases">
        <authorList>
            <person name="Kurt Z."/>
        </authorList>
    </citation>
    <scope>NUCLEOTIDE SEQUENCE</scope>
</reference>
<dbReference type="Proteomes" id="UP001642409">
    <property type="component" value="Unassembled WGS sequence"/>
</dbReference>
<dbReference type="EMBL" id="CATOUU010000094">
    <property type="protein sequence ID" value="CAI9916201.1"/>
    <property type="molecule type" value="Genomic_DNA"/>
</dbReference>
<proteinExistence type="predicted"/>
<dbReference type="EMBL" id="CAXDID020000242">
    <property type="protein sequence ID" value="CAL6062950.1"/>
    <property type="molecule type" value="Genomic_DNA"/>
</dbReference>
<gene>
    <name evidence="2" type="ORF">HINF_LOCUS3846</name>
    <name evidence="3" type="ORF">HINF_LOCUS50515</name>
</gene>
<evidence type="ECO:0000256" key="1">
    <source>
        <dbReference type="SAM" id="Phobius"/>
    </source>
</evidence>
<sequence>MFTALQQGQINKEFNFCEFTQLSERTLIYLFLQLTTFINVLNFTYIHWVIQLSFQAAAHSGLRGGFFERSMNRRSYCLPVDGSWLQRYTLAHMIPAAVSDSACSDQLAVAIRLTASTRGLSNQLFVEFTLNRTNRVPPTPRDHLCKCAQIARQTLSVYESLCKFFRRVSSLVQRCAMLSIPEVKTHLCAKQRPKVEARGTSEFAVSFVFSISERYLSISQLVSVLITVIPLVQLLFITALTDGSFTDLLPIMLKHVSLDVHHPDLSKFHWVIYLNAITSWSTSTSLDGASFASTGTGARFLRFSPSFSASVSGSAASALKRLSEQNLFFSFATESPGKTLNWISSQRKPYFFTAATSSAPSSSVQKWYDIWGGMNQTAKLRCGQLVGDIMQIMHTKYFDSNLLFWPQIAWLLVHVVEYRILQCTIIYSLKNKSILPNFIFVFQLQFKQIRHNYFLNSKFYFTFTIYFSIKQQLQSILSQYLPKL</sequence>
<dbReference type="AlphaFoldDB" id="A0AA86NBM4"/>
<protein>
    <submittedName>
        <fullName evidence="3">Hypothetical_protein</fullName>
    </submittedName>
</protein>
<accession>A0AA86NBM4</accession>